<evidence type="ECO:0000313" key="4">
    <source>
        <dbReference type="Proteomes" id="UP000324233"/>
    </source>
</evidence>
<gene>
    <name evidence="3" type="primary">czcC_6</name>
    <name evidence="3" type="ORF">OJF2_61480</name>
</gene>
<evidence type="ECO:0000256" key="1">
    <source>
        <dbReference type="ARBA" id="ARBA00007613"/>
    </source>
</evidence>
<name>A0A5B9WAR4_9BACT</name>
<comment type="similarity">
    <text evidence="1">Belongs to the outer membrane factor (OMF) (TC 1.B.17) family.</text>
</comment>
<sequence length="522" mass="57045">MPIVAGLFWTSASARGQQPTVETPQIQGATANPGSSQSRLGPAPGGGDMILGSQPGRDDLLLGRAGPASPRVPTSIATPGQGDQVRRPPPISVPEPLPVPRAPLYGTLALPSGEESEGPANGLTLDQAIDLLVRRNYDLRSKAMEIPQARADVLTASLRANPIFYADSQLIPYGSYSERRPGGPTQYDVNISHPIDFSRKRRARVDYATRAMRVTEAQYQDAVRIEINNLYTAFLDVLAARQTLRFARASEAGSRVLAEKTQLLYERDIASRADVGEVRSQGQVAQVGVLDSEENLRKANRVLGMMLGMEAEEAEALEVRGSIEDRGPPPPPVDELIRAAVQCRPDVVSYRLGVLTAESGVRLSMANRYQDAYLLYQPYTYQNNAPLGGKSATSWAIGLTVPLPVYNRNQGNIERARQNVTQSRIELEGIEKRVVAEVKQAAREYEVSGQIVDRIRAQVLPTSQASLNDRLRLFQGGEANAVSYLQAQRTYNDTVKAYLDTVVRHRRSMLGLNTAVGQRILP</sequence>
<keyword evidence="4" id="KW-1185">Reference proteome</keyword>
<dbReference type="KEGG" id="agv:OJF2_61480"/>
<dbReference type="Gene3D" id="1.20.1600.10">
    <property type="entry name" value="Outer membrane efflux proteins (OEP)"/>
    <property type="match status" value="1"/>
</dbReference>
<dbReference type="SUPFAM" id="SSF56954">
    <property type="entry name" value="Outer membrane efflux proteins (OEP)"/>
    <property type="match status" value="1"/>
</dbReference>
<proteinExistence type="inferred from homology"/>
<reference evidence="3 4" key="1">
    <citation type="submission" date="2019-08" db="EMBL/GenBank/DDBJ databases">
        <title>Deep-cultivation of Planctomycetes and their phenomic and genomic characterization uncovers novel biology.</title>
        <authorList>
            <person name="Wiegand S."/>
            <person name="Jogler M."/>
            <person name="Boedeker C."/>
            <person name="Pinto D."/>
            <person name="Vollmers J."/>
            <person name="Rivas-Marin E."/>
            <person name="Kohn T."/>
            <person name="Peeters S.H."/>
            <person name="Heuer A."/>
            <person name="Rast P."/>
            <person name="Oberbeckmann S."/>
            <person name="Bunk B."/>
            <person name="Jeske O."/>
            <person name="Meyerdierks A."/>
            <person name="Storesund J.E."/>
            <person name="Kallscheuer N."/>
            <person name="Luecker S."/>
            <person name="Lage O.M."/>
            <person name="Pohl T."/>
            <person name="Merkel B.J."/>
            <person name="Hornburger P."/>
            <person name="Mueller R.-W."/>
            <person name="Bruemmer F."/>
            <person name="Labrenz M."/>
            <person name="Spormann A.M."/>
            <person name="Op den Camp H."/>
            <person name="Overmann J."/>
            <person name="Amann R."/>
            <person name="Jetten M.S.M."/>
            <person name="Mascher T."/>
            <person name="Medema M.H."/>
            <person name="Devos D.P."/>
            <person name="Kaster A.-K."/>
            <person name="Ovreas L."/>
            <person name="Rohde M."/>
            <person name="Galperin M.Y."/>
            <person name="Jogler C."/>
        </authorList>
    </citation>
    <scope>NUCLEOTIDE SEQUENCE [LARGE SCALE GENOMIC DNA]</scope>
    <source>
        <strain evidence="3 4">OJF2</strain>
    </source>
</reference>
<evidence type="ECO:0000313" key="3">
    <source>
        <dbReference type="EMBL" id="QEH37557.1"/>
    </source>
</evidence>
<dbReference type="EMBL" id="CP042997">
    <property type="protein sequence ID" value="QEH37557.1"/>
    <property type="molecule type" value="Genomic_DNA"/>
</dbReference>
<dbReference type="Proteomes" id="UP000324233">
    <property type="component" value="Chromosome"/>
</dbReference>
<feature type="compositionally biased region" description="Pro residues" evidence="2">
    <location>
        <begin position="87"/>
        <end position="99"/>
    </location>
</feature>
<dbReference type="GO" id="GO:0015562">
    <property type="term" value="F:efflux transmembrane transporter activity"/>
    <property type="evidence" value="ECO:0007669"/>
    <property type="project" value="InterPro"/>
</dbReference>
<dbReference type="InterPro" id="IPR010131">
    <property type="entry name" value="MdtP/NodT-like"/>
</dbReference>
<dbReference type="PANTHER" id="PTHR30203">
    <property type="entry name" value="OUTER MEMBRANE CATION EFFLUX PROTEIN"/>
    <property type="match status" value="1"/>
</dbReference>
<accession>A0A5B9WAR4</accession>
<dbReference type="PANTHER" id="PTHR30203:SF24">
    <property type="entry name" value="BLR4935 PROTEIN"/>
    <property type="match status" value="1"/>
</dbReference>
<protein>
    <submittedName>
        <fullName evidence="3">Cobalt-zinc-cadmium resistance protein CzcC</fullName>
    </submittedName>
</protein>
<organism evidence="3 4">
    <name type="scientific">Aquisphaera giovannonii</name>
    <dbReference type="NCBI Taxonomy" id="406548"/>
    <lineage>
        <taxon>Bacteria</taxon>
        <taxon>Pseudomonadati</taxon>
        <taxon>Planctomycetota</taxon>
        <taxon>Planctomycetia</taxon>
        <taxon>Isosphaerales</taxon>
        <taxon>Isosphaeraceae</taxon>
        <taxon>Aquisphaera</taxon>
    </lineage>
</organism>
<feature type="compositionally biased region" description="Polar residues" evidence="2">
    <location>
        <begin position="15"/>
        <end position="39"/>
    </location>
</feature>
<dbReference type="AlphaFoldDB" id="A0A5B9WAR4"/>
<evidence type="ECO:0000256" key="2">
    <source>
        <dbReference type="SAM" id="MobiDB-lite"/>
    </source>
</evidence>
<feature type="region of interest" description="Disordered" evidence="2">
    <location>
        <begin position="15"/>
        <end position="99"/>
    </location>
</feature>
<dbReference type="Pfam" id="PF02321">
    <property type="entry name" value="OEP"/>
    <property type="match status" value="2"/>
</dbReference>
<dbReference type="InterPro" id="IPR003423">
    <property type="entry name" value="OMP_efflux"/>
</dbReference>